<organism evidence="1">
    <name type="scientific">termite gut metagenome</name>
    <dbReference type="NCBI Taxonomy" id="433724"/>
    <lineage>
        <taxon>unclassified sequences</taxon>
        <taxon>metagenomes</taxon>
        <taxon>organismal metagenomes</taxon>
    </lineage>
</organism>
<gene>
    <name evidence="1" type="ORF">BN138_688</name>
</gene>
<dbReference type="EMBL" id="HF548306">
    <property type="protein sequence ID" value="CCO21500.1"/>
    <property type="molecule type" value="Genomic_DNA"/>
</dbReference>
<dbReference type="AlphaFoldDB" id="S0DFU0"/>
<name>S0DFU0_9ZZZZ</name>
<evidence type="ECO:0000313" key="1">
    <source>
        <dbReference type="EMBL" id="CCO21500.1"/>
    </source>
</evidence>
<protein>
    <recommendedName>
        <fullName evidence="2">Major fimbrial subunit protein N-terminal domain-containing protein</fullName>
    </recommendedName>
</protein>
<evidence type="ECO:0008006" key="2">
    <source>
        <dbReference type="Google" id="ProtNLM"/>
    </source>
</evidence>
<sequence>MKTIFKSALIACAALTAGLAGCQKENGSGIGKDEKVVRLQFTQEAVGGTRAAATHVGEEPIVLTDAYVYFTTAGGDIVAQVQIDFSLAGKGAAYNSSANTVGSDLITADGGTEITGVPASATKVVIVGNAPSATYITGGNINDFTGINVDGLYDATNKGVAKVALFGINTLTPVPGDDTKYTSNVQVAPVGARFEIGSIAGDYDVAPITSHIKSFTLEGIYINNYYPTMSIDGSGLGAIVHNSTTVANYNGAVAPSKYATLNGSLADYGATIVGQGTAPYNAYAPKATPAATDVWAYNVLAPDGGDVPHIVVRLSSVVVKTTDSAGKKPGEAGYVETLNNTTYAGTKFLTVRNIYVDGSSTPLASFQRGYVYRIVKLSFAQQHLTDKPETTTIDITVEAELMTWVPKDVDYDFN</sequence>
<reference evidence="1" key="1">
    <citation type="submission" date="2012-10" db="EMBL/GenBank/DDBJ databases">
        <authorList>
            <person name="Sandrine L."/>
        </authorList>
    </citation>
    <scope>NUCLEOTIDE SEQUENCE</scope>
</reference>
<accession>S0DFU0</accession>
<dbReference type="PROSITE" id="PS51257">
    <property type="entry name" value="PROKAR_LIPOPROTEIN"/>
    <property type="match status" value="1"/>
</dbReference>
<proteinExistence type="predicted"/>
<reference evidence="1" key="2">
    <citation type="journal article" date="2013" name="Biotechnol. Biofuels">
        <title>Mining for hemicellulases in the fungus-growing termite Pseudacanthotermes militaris using functional metagenomics.</title>
        <authorList>
            <person name="Bastien G."/>
            <person name="Arnal G."/>
            <person name="Bozonnet S."/>
            <person name="Laguerre S."/>
            <person name="Ferreira F."/>
            <person name="Faure R."/>
            <person name="Henrissat B."/>
            <person name="Lefevre F."/>
            <person name="Robe P."/>
            <person name="Bouchez O."/>
            <person name="Noirot C."/>
            <person name="Dumon C."/>
            <person name="O'Donohue M."/>
        </authorList>
    </citation>
    <scope>NUCLEOTIDE SEQUENCE</scope>
</reference>